<feature type="domain" description="Fumarylacetoacetase-like C-terminal" evidence="2">
    <location>
        <begin position="82"/>
        <end position="251"/>
    </location>
</feature>
<name>A0A0N9UU59_SPHMC</name>
<evidence type="ECO:0000313" key="4">
    <source>
        <dbReference type="Proteomes" id="UP000058074"/>
    </source>
</evidence>
<dbReference type="GO" id="GO:0005737">
    <property type="term" value="C:cytoplasm"/>
    <property type="evidence" value="ECO:0007669"/>
    <property type="project" value="TreeGrafter"/>
</dbReference>
<dbReference type="PANTHER" id="PTHR30143:SF0">
    <property type="entry name" value="2-KETO-4-PENTENOATE HYDRATASE"/>
    <property type="match status" value="1"/>
</dbReference>
<dbReference type="SUPFAM" id="SSF56529">
    <property type="entry name" value="FAH"/>
    <property type="match status" value="1"/>
</dbReference>
<dbReference type="AlphaFoldDB" id="A0A0N9UU59"/>
<proteinExistence type="predicted"/>
<dbReference type="PATRIC" id="fig|33050.5.peg.152"/>
<accession>A0A0N9UU59</accession>
<evidence type="ECO:0000313" key="3">
    <source>
        <dbReference type="EMBL" id="ALH78949.1"/>
    </source>
</evidence>
<dbReference type="InterPro" id="IPR036663">
    <property type="entry name" value="Fumarylacetoacetase_C_sf"/>
</dbReference>
<dbReference type="Proteomes" id="UP000058074">
    <property type="component" value="Chromosome"/>
</dbReference>
<reference evidence="3 4" key="1">
    <citation type="journal article" date="2015" name="Genome Announc.">
        <title>Complete Genome Sequence of Polypropylene Glycol- and Polyethylene Glycol-Degrading Sphingopyxis macrogoltabida Strain EY-1.</title>
        <authorList>
            <person name="Ohtsubo Y."/>
            <person name="Nagata Y."/>
            <person name="Numata M."/>
            <person name="Tsuchikane K."/>
            <person name="Hosoyama A."/>
            <person name="Yamazoe A."/>
            <person name="Tsuda M."/>
            <person name="Fujita N."/>
            <person name="Kawai F."/>
        </authorList>
    </citation>
    <scope>NUCLEOTIDE SEQUENCE [LARGE SCALE GENOMIC DNA]</scope>
    <source>
        <strain evidence="3 4">EY-1</strain>
    </source>
</reference>
<gene>
    <name evidence="3" type="ORF">AN936_00740</name>
</gene>
<protein>
    <submittedName>
        <fullName evidence="3">4-oxalocrotonate decarboxylase</fullName>
    </submittedName>
</protein>
<dbReference type="KEGG" id="smag:AN936_00740"/>
<dbReference type="InterPro" id="IPR011234">
    <property type="entry name" value="Fumarylacetoacetase-like_C"/>
</dbReference>
<dbReference type="InterPro" id="IPR050772">
    <property type="entry name" value="Hydratase-Decarb/MhpD_sf"/>
</dbReference>
<dbReference type="GO" id="GO:0008684">
    <property type="term" value="F:2-oxopent-4-enoate hydratase activity"/>
    <property type="evidence" value="ECO:0007669"/>
    <property type="project" value="TreeGrafter"/>
</dbReference>
<dbReference type="RefSeq" id="WP_054586466.1">
    <property type="nucleotide sequence ID" value="NZ_CP012700.1"/>
</dbReference>
<evidence type="ECO:0000259" key="2">
    <source>
        <dbReference type="Pfam" id="PF01557"/>
    </source>
</evidence>
<organism evidence="3 4">
    <name type="scientific">Sphingopyxis macrogoltabida</name>
    <name type="common">Sphingomonas macrogoltabidus</name>
    <dbReference type="NCBI Taxonomy" id="33050"/>
    <lineage>
        <taxon>Bacteria</taxon>
        <taxon>Pseudomonadati</taxon>
        <taxon>Pseudomonadota</taxon>
        <taxon>Alphaproteobacteria</taxon>
        <taxon>Sphingomonadales</taxon>
        <taxon>Sphingomonadaceae</taxon>
        <taxon>Sphingopyxis</taxon>
    </lineage>
</organism>
<keyword evidence="1" id="KW-0456">Lyase</keyword>
<sequence length="259" mass="26560">MADIAAIAARLDEAALGARAIAQITGQEGELPLAEAYEIQRAAIDRRLARGATLVGVKMGFTSEAKMVQMGLKDQIWGRLTSDMVVVNGAAIDRARFIHPRVEPEVAVRLKAPLAGEVTRDEALAAIDAVAAALEIIDSRYENFRFALGDVVADNASSSAFVTGPWLAADTDIADVAMVMRVDGEVAETGTSAAILGDPVRSLVAAARLAGAAGLTLQPGWTVMLGGATAAAAIGTARSVSLDAGHLGRVGFTIGGGVA</sequence>
<dbReference type="EMBL" id="CP012700">
    <property type="protein sequence ID" value="ALH78949.1"/>
    <property type="molecule type" value="Genomic_DNA"/>
</dbReference>
<dbReference type="Gene3D" id="3.90.850.10">
    <property type="entry name" value="Fumarylacetoacetase-like, C-terminal domain"/>
    <property type="match status" value="1"/>
</dbReference>
<dbReference type="Pfam" id="PF01557">
    <property type="entry name" value="FAA_hydrolase"/>
    <property type="match status" value="1"/>
</dbReference>
<dbReference type="PANTHER" id="PTHR30143">
    <property type="entry name" value="ACID HYDRATASE"/>
    <property type="match status" value="1"/>
</dbReference>
<evidence type="ECO:0000256" key="1">
    <source>
        <dbReference type="ARBA" id="ARBA00023239"/>
    </source>
</evidence>
<dbReference type="OrthoDB" id="9792137at2"/>